<evidence type="ECO:0000313" key="1">
    <source>
        <dbReference type="EMBL" id="GAA0660647.1"/>
    </source>
</evidence>
<proteinExistence type="predicted"/>
<organism evidence="1 2">
    <name type="scientific">Sphingomonas insulae</name>
    <dbReference type="NCBI Taxonomy" id="424800"/>
    <lineage>
        <taxon>Bacteria</taxon>
        <taxon>Pseudomonadati</taxon>
        <taxon>Pseudomonadota</taxon>
        <taxon>Alphaproteobacteria</taxon>
        <taxon>Sphingomonadales</taxon>
        <taxon>Sphingomonadaceae</taxon>
        <taxon>Sphingomonas</taxon>
    </lineage>
</organism>
<gene>
    <name evidence="1" type="ORF">GCM10009102_06600</name>
</gene>
<dbReference type="InterPro" id="IPR013783">
    <property type="entry name" value="Ig-like_fold"/>
</dbReference>
<reference evidence="1 2" key="1">
    <citation type="journal article" date="2019" name="Int. J. Syst. Evol. Microbiol.">
        <title>The Global Catalogue of Microorganisms (GCM) 10K type strain sequencing project: providing services to taxonomists for standard genome sequencing and annotation.</title>
        <authorList>
            <consortium name="The Broad Institute Genomics Platform"/>
            <consortium name="The Broad Institute Genome Sequencing Center for Infectious Disease"/>
            <person name="Wu L."/>
            <person name="Ma J."/>
        </authorList>
    </citation>
    <scope>NUCLEOTIDE SEQUENCE [LARGE SCALE GENOMIC DNA]</scope>
    <source>
        <strain evidence="1 2">JCM 14603</strain>
    </source>
</reference>
<dbReference type="SUPFAM" id="SSF49354">
    <property type="entry name" value="PapD-like"/>
    <property type="match status" value="1"/>
</dbReference>
<dbReference type="Proteomes" id="UP001500238">
    <property type="component" value="Unassembled WGS sequence"/>
</dbReference>
<protein>
    <recommendedName>
        <fullName evidence="3">Molecular chaperone</fullName>
    </recommendedName>
</protein>
<sequence>MRVSPMVVEMTTRGSGATARVEVQNLNPGALPFETRITRIDYDDKGVMTETPADGDFLVFPPQGVLPAGARQVVRLQWVGDANLPASRGYYLSVNQLPVSLAPGQASGGAQVQVVYHMKALITVAPPNASPKVEVVSAKPISIVPKAPPALPGAAAAPAVPAAAVPGIELVVRNVGTRYAMMAGEPWTIEGTGADGKPARFVLSGDTLGRAIGVGYLAPLGGLRTFQVATDVTFRGPVKVRFGK</sequence>
<dbReference type="Gene3D" id="2.60.40.10">
    <property type="entry name" value="Immunoglobulins"/>
    <property type="match status" value="1"/>
</dbReference>
<dbReference type="EMBL" id="BAAAES010000004">
    <property type="protein sequence ID" value="GAA0660647.1"/>
    <property type="molecule type" value="Genomic_DNA"/>
</dbReference>
<keyword evidence="2" id="KW-1185">Reference proteome</keyword>
<evidence type="ECO:0008006" key="3">
    <source>
        <dbReference type="Google" id="ProtNLM"/>
    </source>
</evidence>
<comment type="caution">
    <text evidence="1">The sequence shown here is derived from an EMBL/GenBank/DDBJ whole genome shotgun (WGS) entry which is preliminary data.</text>
</comment>
<name>A0ABN1HNM1_9SPHN</name>
<accession>A0ABN1HNM1</accession>
<evidence type="ECO:0000313" key="2">
    <source>
        <dbReference type="Proteomes" id="UP001500238"/>
    </source>
</evidence>
<dbReference type="InterPro" id="IPR008962">
    <property type="entry name" value="PapD-like_sf"/>
</dbReference>